<evidence type="ECO:0000313" key="4">
    <source>
        <dbReference type="Proteomes" id="UP001500742"/>
    </source>
</evidence>
<gene>
    <name evidence="3" type="ORF">GCM10022210_00070</name>
</gene>
<dbReference type="Gene3D" id="2.130.10.10">
    <property type="entry name" value="YVTN repeat-like/Quinoprotein amine dehydrogenase"/>
    <property type="match status" value="4"/>
</dbReference>
<evidence type="ECO:0000256" key="1">
    <source>
        <dbReference type="SAM" id="SignalP"/>
    </source>
</evidence>
<feature type="domain" description="MBG" evidence="2">
    <location>
        <begin position="1023"/>
        <end position="1097"/>
    </location>
</feature>
<comment type="caution">
    <text evidence="3">The sequence shown here is derived from an EMBL/GenBank/DDBJ whole genome shotgun (WGS) entry which is preliminary data.</text>
</comment>
<keyword evidence="1" id="KW-0732">Signal</keyword>
<organism evidence="3 4">
    <name type="scientific">Mucilaginibacter dorajii</name>
    <dbReference type="NCBI Taxonomy" id="692994"/>
    <lineage>
        <taxon>Bacteria</taxon>
        <taxon>Pseudomonadati</taxon>
        <taxon>Bacteroidota</taxon>
        <taxon>Sphingobacteriia</taxon>
        <taxon>Sphingobacteriales</taxon>
        <taxon>Sphingobacteriaceae</taxon>
        <taxon>Mucilaginibacter</taxon>
    </lineage>
</organism>
<evidence type="ECO:0000259" key="2">
    <source>
        <dbReference type="Pfam" id="PF18676"/>
    </source>
</evidence>
<accession>A0ABP7NYZ9</accession>
<name>A0ABP7NYZ9_9SPHI</name>
<dbReference type="SUPFAM" id="SSF50969">
    <property type="entry name" value="YVTN repeat-like/Quinoprotein amine dehydrogenase"/>
    <property type="match status" value="1"/>
</dbReference>
<dbReference type="PANTHER" id="PTHR47197">
    <property type="entry name" value="PROTEIN NIRF"/>
    <property type="match status" value="1"/>
</dbReference>
<dbReference type="InterPro" id="IPR011048">
    <property type="entry name" value="Haem_d1_sf"/>
</dbReference>
<dbReference type="Pfam" id="PF13585">
    <property type="entry name" value="CHU_C"/>
    <property type="match status" value="1"/>
</dbReference>
<dbReference type="NCBIfam" id="TIGR02276">
    <property type="entry name" value="beta_rpt_yvtn"/>
    <property type="match status" value="9"/>
</dbReference>
<dbReference type="InterPro" id="IPR026341">
    <property type="entry name" value="T9SS_type_B"/>
</dbReference>
<dbReference type="InterPro" id="IPR001680">
    <property type="entry name" value="WD40_rpt"/>
</dbReference>
<dbReference type="InterPro" id="IPR019405">
    <property type="entry name" value="Lactonase_7-beta_prop"/>
</dbReference>
<dbReference type="InterPro" id="IPR015943">
    <property type="entry name" value="WD40/YVTN_repeat-like_dom_sf"/>
</dbReference>
<feature type="chain" id="PRO_5045475662" description="MBG domain-containing protein" evidence="1">
    <location>
        <begin position="24"/>
        <end position="1191"/>
    </location>
</feature>
<dbReference type="RefSeq" id="WP_259097625.1">
    <property type="nucleotide sequence ID" value="NZ_BAAAZC010000001.1"/>
</dbReference>
<proteinExistence type="predicted"/>
<feature type="signal peptide" evidence="1">
    <location>
        <begin position="1"/>
        <end position="23"/>
    </location>
</feature>
<dbReference type="PANTHER" id="PTHR47197:SF3">
    <property type="entry name" value="DIHYDRO-HEME D1 DEHYDROGENASE"/>
    <property type="match status" value="1"/>
</dbReference>
<dbReference type="InterPro" id="IPR011044">
    <property type="entry name" value="Quino_amine_DH_bsu"/>
</dbReference>
<dbReference type="SMART" id="SM00320">
    <property type="entry name" value="WD40"/>
    <property type="match status" value="7"/>
</dbReference>
<dbReference type="InterPro" id="IPR051200">
    <property type="entry name" value="Host-pathogen_enzymatic-act"/>
</dbReference>
<keyword evidence="4" id="KW-1185">Reference proteome</keyword>
<dbReference type="EMBL" id="BAAAZC010000001">
    <property type="protein sequence ID" value="GAA3956952.1"/>
    <property type="molecule type" value="Genomic_DNA"/>
</dbReference>
<dbReference type="Pfam" id="PF18676">
    <property type="entry name" value="MBG_2"/>
    <property type="match status" value="1"/>
</dbReference>
<reference evidence="4" key="1">
    <citation type="journal article" date="2019" name="Int. J. Syst. Evol. Microbiol.">
        <title>The Global Catalogue of Microorganisms (GCM) 10K type strain sequencing project: providing services to taxonomists for standard genome sequencing and annotation.</title>
        <authorList>
            <consortium name="The Broad Institute Genomics Platform"/>
            <consortium name="The Broad Institute Genome Sequencing Center for Infectious Disease"/>
            <person name="Wu L."/>
            <person name="Ma J."/>
        </authorList>
    </citation>
    <scope>NUCLEOTIDE SEQUENCE [LARGE SCALE GENOMIC DNA]</scope>
    <source>
        <strain evidence="4">JCM 16601</strain>
    </source>
</reference>
<protein>
    <recommendedName>
        <fullName evidence="2">MBG domain-containing protein</fullName>
    </recommendedName>
</protein>
<sequence length="1191" mass="122566">MKNLSLGLFTVILVFCLAKTTSAQTDQIVDNGALTAIENFPSSGCTYRWTNNNINTGLAASGVGNILPFTAQNNTPDIITSTVTAAPVQAGLIYVPKFNGIVSVINSASNTEIATIPVGAEPWGVSASKDGKRVYVTNSGSNTISVISTASNAVITTINVGAGPHGIVVSPDGSRVYVANTGFSYLSSSGPNSVSVINTSTNKVIATVAVGITPVAIAISPDGSKVYVANYLSNTISVINTATNTVSKTFDGGAYTWGIIVSPDGSRIYVCNPATQTVSVISTADYSVIATIPIDGSAAGIALSADGSRAYVAIPSKTTLAVINTKTNNIITVIGMDSSPSGVSLSVDGSVIYVTDYNSNNVSAISTATNSRINTIDIGAAAFSVGNAVSPGPACNGLPVTFTIKVRPAPLPHGIVTGNVTGSISACEGVASANFQKFLVSAHNLSGNVLVTTPTGFEISLDNNNYKSSIEVAPSGGIIGDIPVYVRSSAAAPAGALAGIITLSSLNVADEEVHVTANIHALPTVSTIANQTILAGQATHAVNFARAGNAVTWTNDKPTIGLPANGTGDIASFVTVNAGSVPVTATITATPIPAGFAYITNSASSSVSVIDVGTNKVVSTIAMGQDPQHVYASPDGNFVYVSDPLSRTVSVINTTSNTVTASIPVGQGAFSLIVSPDNSRLYLVNLNEGLNADNISVINTATNSIISTIPTNAKIGTIAISPDGNLLYTANYELNTVSVFNTVSGRLITDVAVGAYPQAIIVSPDGSNIYVTNSSDNSISVINSKTNTVTAVIPVGNAPYGIAENADGSRVYVTNFTDGTLSIINTFLNKVLNTVDVGANPMGVSVSFDGSEVYIANSNSGTVTVINTLTGLKSAVINVGLNPFSPGSFISRGHECSGLPTQFTITVNPVLPSQITVNGNLATLHTIYGTPSVSTVIQVSGSNLKSAITITPPAGFEVSSDNAIFSKILTIGGRGEIGATKVYFRLAQTTPVGTYTGNIALSGDGANTINLTIDNSSVDFAVLNVIADDKSMQYGGIIPPLTISYQGFVNNEGPSQLTTVPFATTIATISSPVGKYPITAQGAASHNYSFIYIAGILDINQVVKGIMIPNTFSPNGDGINDTWSIKNLETYTNCSVKIYTRYGQQVFKSSGYYKPWDGTNNGAAMPFGTYYYVINLNNGDSLLSGYVTILR</sequence>
<dbReference type="NCBIfam" id="TIGR04131">
    <property type="entry name" value="Bac_Flav_CTERM"/>
    <property type="match status" value="1"/>
</dbReference>
<evidence type="ECO:0000313" key="3">
    <source>
        <dbReference type="EMBL" id="GAA3956952.1"/>
    </source>
</evidence>
<dbReference type="InterPro" id="IPR011964">
    <property type="entry name" value="YVTN_b-propeller_repeat"/>
</dbReference>
<dbReference type="Proteomes" id="UP001500742">
    <property type="component" value="Unassembled WGS sequence"/>
</dbReference>
<dbReference type="Pfam" id="PF10282">
    <property type="entry name" value="Lactonase"/>
    <property type="match status" value="1"/>
</dbReference>
<dbReference type="InterPro" id="IPR041286">
    <property type="entry name" value="MBG_2"/>
</dbReference>
<dbReference type="Gene3D" id="3.30.160.710">
    <property type="match status" value="1"/>
</dbReference>
<dbReference type="SUPFAM" id="SSF51004">
    <property type="entry name" value="C-terminal (heme d1) domain of cytochrome cd1-nitrite reductase"/>
    <property type="match status" value="1"/>
</dbReference>